<organism evidence="1 2">
    <name type="scientific">Paenibacillus agilis</name>
    <dbReference type="NCBI Taxonomy" id="3020863"/>
    <lineage>
        <taxon>Bacteria</taxon>
        <taxon>Bacillati</taxon>
        <taxon>Bacillota</taxon>
        <taxon>Bacilli</taxon>
        <taxon>Bacillales</taxon>
        <taxon>Paenibacillaceae</taxon>
        <taxon>Paenibacillus</taxon>
    </lineage>
</organism>
<evidence type="ECO:0000313" key="1">
    <source>
        <dbReference type="EMBL" id="TVX93205.1"/>
    </source>
</evidence>
<proteinExistence type="predicted"/>
<name>A0A559IZZ6_9BACL</name>
<evidence type="ECO:0000313" key="2">
    <source>
        <dbReference type="Proteomes" id="UP000318102"/>
    </source>
</evidence>
<dbReference type="Proteomes" id="UP000318102">
    <property type="component" value="Unassembled WGS sequence"/>
</dbReference>
<dbReference type="SUPFAM" id="SSF89442">
    <property type="entry name" value="Hypothetical protein YojF"/>
    <property type="match status" value="1"/>
</dbReference>
<dbReference type="InterPro" id="IPR036492">
    <property type="entry name" value="YojF_sf"/>
</dbReference>
<dbReference type="RefSeq" id="WP_144989458.1">
    <property type="nucleotide sequence ID" value="NZ_VNJK01000001.1"/>
</dbReference>
<dbReference type="InterPro" id="IPR014934">
    <property type="entry name" value="DUF1806"/>
</dbReference>
<reference evidence="1 2" key="1">
    <citation type="submission" date="2019-07" db="EMBL/GenBank/DDBJ databases">
        <authorList>
            <person name="Kim J."/>
        </authorList>
    </citation>
    <scope>NUCLEOTIDE SEQUENCE [LARGE SCALE GENOMIC DNA]</scope>
    <source>
        <strain evidence="1 2">N4</strain>
    </source>
</reference>
<dbReference type="OrthoDB" id="2352913at2"/>
<comment type="caution">
    <text evidence="1">The sequence shown here is derived from an EMBL/GenBank/DDBJ whole genome shotgun (WGS) entry which is preliminary data.</text>
</comment>
<dbReference type="Gene3D" id="2.70.180.10">
    <property type="entry name" value="Hypothetical protein YojF"/>
    <property type="match status" value="1"/>
</dbReference>
<keyword evidence="2" id="KW-1185">Reference proteome</keyword>
<dbReference type="Pfam" id="PF08830">
    <property type="entry name" value="DUF1806"/>
    <property type="match status" value="1"/>
</dbReference>
<dbReference type="AlphaFoldDB" id="A0A559IZZ6"/>
<sequence>MQPIQQEQVQQLLQSFQNKRVYLHLEMTTGAYASHRDKSKLTASVFTKNTVIQYSHGTIAGNGPYRIGLKTEDGWVYAEGLTHWDEQEVNQLIIAGHDQQGKLMVCLMLSESPF</sequence>
<gene>
    <name evidence="1" type="ORF">FPZ44_09135</name>
</gene>
<accession>A0A559IZZ6</accession>
<protein>
    <submittedName>
        <fullName evidence="1">DUF1806 family protein</fullName>
    </submittedName>
</protein>
<dbReference type="EMBL" id="VNJK01000001">
    <property type="protein sequence ID" value="TVX93205.1"/>
    <property type="molecule type" value="Genomic_DNA"/>
</dbReference>